<dbReference type="InterPro" id="IPR005093">
    <property type="entry name" value="RNArep_beta"/>
</dbReference>
<dbReference type="InterPro" id="IPR043502">
    <property type="entry name" value="DNA/RNA_pol_sf"/>
</dbReference>
<organism evidence="11">
    <name type="scientific">Leviviridae sp</name>
    <dbReference type="NCBI Taxonomy" id="2027243"/>
    <lineage>
        <taxon>Viruses</taxon>
        <taxon>Riboviria</taxon>
        <taxon>Orthornavirae</taxon>
        <taxon>Lenarviricota</taxon>
        <taxon>Leviviricetes</taxon>
        <taxon>Norzivirales</taxon>
        <taxon>Fiersviridae</taxon>
    </lineage>
</organism>
<dbReference type="GO" id="GO:0046872">
    <property type="term" value="F:metal ion binding"/>
    <property type="evidence" value="ECO:0007669"/>
    <property type="project" value="UniProtKB-KW"/>
</dbReference>
<dbReference type="GO" id="GO:0039694">
    <property type="term" value="P:viral RNA genome replication"/>
    <property type="evidence" value="ECO:0007669"/>
    <property type="project" value="InterPro"/>
</dbReference>
<name>A0A514D671_9VIRU</name>
<sequence length="603" mass="67591">MKSLIALWKTAAYDFAARCHTSATMDMKTVQGRVKSEGLSFFTITLLSFGKEFRSILDQGICAHTSFPGFKRSRRGPLPLFLGGFLERIFDPITGVLRDDPDIEAIFAVHQLTLMFSKLELECSAHRVRSTMSDFVACESQVKEFSDSLDNCSLSDFSRMSRILFTDLLTEVDKLVYDGELIPKHGPGATADKLYGNGKFNCRLWTERLEKYFPAGEYLFPTPSMYFESIEDVMWLEPGAEMPVHVISVPKTQKGPRIIAIEPTCMQFVQQAMLEAIVPRIESSWLGSFLGFTDQGPNQAMARDGSLVKGDLATLDLSDASDRVPFVLVEAMLQNHPHLLGAVSACRSQSANVPGHGVITLSKFASMGSALTFPIEAMVFLTCVFLGIEREFNNQYMSRKDIQSFRGKVRIYGDDIIIPLDYVDSVIDQLERFNAKVGDSKSFWTGRFRESCGREYFDGHDITVVKFRQLPPDNIQDAIGVISSVKTRNLLYQAGLWKLAGEMDRLLRAVLKYYPNVGPESPALGRESSLGYAEERFCENLHRPQVKAYVVDTRIPINSLDGPGALLKFFLKRGGQPSVDGKHLERSGRPRAVNIKPRWTVPY</sequence>
<gene>
    <name evidence="11" type="ORF">H1Bulk29340_000001</name>
</gene>
<evidence type="ECO:0000256" key="5">
    <source>
        <dbReference type="ARBA" id="ARBA00022741"/>
    </source>
</evidence>
<dbReference type="InterPro" id="IPR007096">
    <property type="entry name" value="RNA-dir_Rpol_cat_phage"/>
</dbReference>
<evidence type="ECO:0000256" key="7">
    <source>
        <dbReference type="ARBA" id="ARBA00030248"/>
    </source>
</evidence>
<evidence type="ECO:0000256" key="8">
    <source>
        <dbReference type="ARBA" id="ARBA00048744"/>
    </source>
</evidence>
<keyword evidence="4" id="KW-0548">Nucleotidyltransferase</keyword>
<dbReference type="PROSITE" id="PS50522">
    <property type="entry name" value="RDRP_PHAGE"/>
    <property type="match status" value="1"/>
</dbReference>
<comment type="cofactor">
    <cofactor evidence="9">
        <name>Mg(2+)</name>
        <dbReference type="ChEBI" id="CHEBI:18420"/>
    </cofactor>
    <text evidence="9">Binds 2 Mg(2+) per subunit.</text>
</comment>
<evidence type="ECO:0000256" key="2">
    <source>
        <dbReference type="ARBA" id="ARBA00022484"/>
    </source>
</evidence>
<evidence type="ECO:0000256" key="4">
    <source>
        <dbReference type="ARBA" id="ARBA00022695"/>
    </source>
</evidence>
<evidence type="ECO:0000256" key="1">
    <source>
        <dbReference type="ARBA" id="ARBA00012494"/>
    </source>
</evidence>
<evidence type="ECO:0000259" key="10">
    <source>
        <dbReference type="PROSITE" id="PS50522"/>
    </source>
</evidence>
<feature type="binding site" evidence="9">
    <location>
        <position position="415"/>
    </location>
    <ligand>
        <name>Mg(2+)</name>
        <dbReference type="ChEBI" id="CHEBI:18420"/>
        <label>2</label>
    </ligand>
</feature>
<keyword evidence="5" id="KW-0547">Nucleotide-binding</keyword>
<comment type="catalytic activity">
    <reaction evidence="8">
        <text>RNA(n) + a ribonucleoside 5'-triphosphate = RNA(n+1) + diphosphate</text>
        <dbReference type="Rhea" id="RHEA:21248"/>
        <dbReference type="Rhea" id="RHEA-COMP:14527"/>
        <dbReference type="Rhea" id="RHEA-COMP:17342"/>
        <dbReference type="ChEBI" id="CHEBI:33019"/>
        <dbReference type="ChEBI" id="CHEBI:61557"/>
        <dbReference type="ChEBI" id="CHEBI:140395"/>
        <dbReference type="EC" id="2.7.7.48"/>
    </reaction>
</comment>
<dbReference type="SUPFAM" id="SSF56672">
    <property type="entry name" value="DNA/RNA polymerases"/>
    <property type="match status" value="1"/>
</dbReference>
<feature type="domain" description="RdRp catalytic" evidence="10">
    <location>
        <begin position="301"/>
        <end position="446"/>
    </location>
</feature>
<proteinExistence type="predicted"/>
<evidence type="ECO:0000256" key="6">
    <source>
        <dbReference type="ARBA" id="ARBA00022953"/>
    </source>
</evidence>
<keyword evidence="9" id="KW-0460">Magnesium</keyword>
<evidence type="ECO:0000256" key="3">
    <source>
        <dbReference type="ARBA" id="ARBA00022679"/>
    </source>
</evidence>
<reference evidence="11" key="1">
    <citation type="submission" date="2019-05" db="EMBL/GenBank/DDBJ databases">
        <title>Metatranscriptomic reconstruction reveals RNA viruses with the potential to shape carbon cycling in soil.</title>
        <authorList>
            <person name="Starr E.P."/>
            <person name="Nuccio E."/>
            <person name="Pett-Ridge J."/>
            <person name="Banfield J.F."/>
            <person name="Firestone M.K."/>
        </authorList>
    </citation>
    <scope>NUCLEOTIDE SEQUENCE</scope>
    <source>
        <strain evidence="11">H1_Bulk_29_scaffold_340</strain>
    </source>
</reference>
<dbReference type="EMBL" id="MN034618">
    <property type="protein sequence ID" value="QDH89118.1"/>
    <property type="molecule type" value="Genomic_RNA"/>
</dbReference>
<keyword evidence="2 11" id="KW-0696">RNA-directed RNA polymerase</keyword>
<keyword evidence="6" id="KW-0693">Viral RNA replication</keyword>
<evidence type="ECO:0000313" key="11">
    <source>
        <dbReference type="EMBL" id="QDH89118.1"/>
    </source>
</evidence>
<keyword evidence="9" id="KW-0479">Metal-binding</keyword>
<dbReference type="GO" id="GO:0000166">
    <property type="term" value="F:nucleotide binding"/>
    <property type="evidence" value="ECO:0007669"/>
    <property type="project" value="UniProtKB-KW"/>
</dbReference>
<feature type="binding site" evidence="9">
    <location>
        <position position="414"/>
    </location>
    <ligand>
        <name>Mg(2+)</name>
        <dbReference type="ChEBI" id="CHEBI:18420"/>
        <label>2</label>
    </ligand>
</feature>
<protein>
    <recommendedName>
        <fullName evidence="1">RNA-directed RNA polymerase</fullName>
        <ecNumber evidence="1">2.7.7.48</ecNumber>
    </recommendedName>
    <alternativeName>
        <fullName evidence="7">RNA replicase beta chain</fullName>
    </alternativeName>
</protein>
<evidence type="ECO:0000256" key="9">
    <source>
        <dbReference type="PIRSR" id="PIRSR605093-1"/>
    </source>
</evidence>
<dbReference type="EC" id="2.7.7.48" evidence="1"/>
<dbReference type="Pfam" id="PF03431">
    <property type="entry name" value="RNA_replicase_B"/>
    <property type="match status" value="1"/>
</dbReference>
<dbReference type="GO" id="GO:0003968">
    <property type="term" value="F:RNA-directed RNA polymerase activity"/>
    <property type="evidence" value="ECO:0007669"/>
    <property type="project" value="UniProtKB-KW"/>
</dbReference>
<feature type="binding site" evidence="9">
    <location>
        <position position="316"/>
    </location>
    <ligand>
        <name>Mg(2+)</name>
        <dbReference type="ChEBI" id="CHEBI:18420"/>
        <label>2</label>
    </ligand>
</feature>
<accession>A0A514D671</accession>
<keyword evidence="3" id="KW-0808">Transferase</keyword>